<keyword evidence="2" id="KW-1185">Reference proteome</keyword>
<dbReference type="HOGENOM" id="CLU_614194_0_0_1"/>
<feature type="non-terminal residue" evidence="1">
    <location>
        <position position="1"/>
    </location>
</feature>
<dbReference type="EMBL" id="ATCN01000399">
    <property type="protein sequence ID" value="EPR79113.1"/>
    <property type="molecule type" value="Genomic_DNA"/>
</dbReference>
<comment type="caution">
    <text evidence="1">The sequence shown here is derived from an EMBL/GenBank/DDBJ whole genome shotgun (WGS) entry which is preliminary data.</text>
</comment>
<dbReference type="Proteomes" id="UP000014978">
    <property type="component" value="Unassembled WGS sequence"/>
</dbReference>
<proteinExistence type="predicted"/>
<reference evidence="2" key="1">
    <citation type="journal article" date="2013" name="PLoS Genet.">
        <title>The genome of Spraguea lophii and the basis of host-microsporidian interactions.</title>
        <authorList>
            <person name="Campbell S.E."/>
            <person name="Williams T.A."/>
            <person name="Yousuf A."/>
            <person name="Soanes D.M."/>
            <person name="Paszkiewicz K.H."/>
            <person name="Williams B.A.P."/>
        </authorList>
    </citation>
    <scope>NUCLEOTIDE SEQUENCE [LARGE SCALE GENOMIC DNA]</scope>
    <source>
        <strain evidence="2">42_110</strain>
    </source>
</reference>
<dbReference type="InParanoid" id="S7XT90"/>
<sequence length="446" mass="53249">LKHSELINTEIYLKEYDNKDGKTTYLLKLVIFEKNTEKESTKIPGSVVIRDDNIIIETVSLIIHNIKDFMDLYNKLKNNCFNIMHPEIEIYTDNKLFYHVSKNTYETEDNNKKRVCKKSTRVDKKRLKIFYYKGKTQNISENNDNLNKKTESTCVKTLDTRIPLDYRKKGTTYMKELLKHNIVRRTTKDNKECYIWIMVYLGKKVDIEFQTNLDIGIQPISFTHEEYSIHFKDIIKSSLKFISLVQPLSADKLEEYGEYLNLFFEQYVQGQYEKLSFSVPIPIMNEIITNLCIELTEEGWSWAPDYRKNILQDIKNITIQDLYSVEIDAGLRNLYIKNNLNGVHWITRLKVVLYYIFTNLYNVFSHEQINYLYYTGTTEVLQSLNLTGDKKILAETFFNLIMRFYNVFRYEIAIKMWEMIFSKENVECDSEWIKNWVVYAMEQYIQ</sequence>
<evidence type="ECO:0000313" key="1">
    <source>
        <dbReference type="EMBL" id="EPR79113.1"/>
    </source>
</evidence>
<organism evidence="1 2">
    <name type="scientific">Spraguea lophii (strain 42_110)</name>
    <name type="common">Microsporidian parasite</name>
    <dbReference type="NCBI Taxonomy" id="1358809"/>
    <lineage>
        <taxon>Eukaryota</taxon>
        <taxon>Fungi</taxon>
        <taxon>Fungi incertae sedis</taxon>
        <taxon>Microsporidia</taxon>
        <taxon>Spragueidae</taxon>
        <taxon>Spraguea</taxon>
    </lineage>
</organism>
<dbReference type="AlphaFoldDB" id="S7XT90"/>
<name>S7XT90_SPRLO</name>
<dbReference type="VEuPathDB" id="MicrosporidiaDB:SLOPH_883"/>
<evidence type="ECO:0000313" key="2">
    <source>
        <dbReference type="Proteomes" id="UP000014978"/>
    </source>
</evidence>
<gene>
    <name evidence="1" type="ORF">SLOPH_883</name>
</gene>
<accession>S7XT90</accession>
<protein>
    <submittedName>
        <fullName evidence="1">Uncharacterized protein</fullName>
    </submittedName>
</protein>